<evidence type="ECO:0000313" key="2">
    <source>
        <dbReference type="EMBL" id="CAL1285106.1"/>
    </source>
</evidence>
<dbReference type="GO" id="GO:0012505">
    <property type="term" value="C:endomembrane system"/>
    <property type="evidence" value="ECO:0007669"/>
    <property type="project" value="TreeGrafter"/>
</dbReference>
<dbReference type="Pfam" id="PF00650">
    <property type="entry name" value="CRAL_TRIO"/>
    <property type="match status" value="1"/>
</dbReference>
<dbReference type="PANTHER" id="PTHR46384:SF1">
    <property type="entry name" value="MOTILE SPERM DOMAIN-CONTAINING PROTEIN 2"/>
    <property type="match status" value="1"/>
</dbReference>
<dbReference type="InterPro" id="IPR053012">
    <property type="entry name" value="ER-organelle_contact"/>
</dbReference>
<protein>
    <recommendedName>
        <fullName evidence="1">CRAL-TRIO domain-containing protein</fullName>
    </recommendedName>
</protein>
<dbReference type="Gene3D" id="3.40.525.10">
    <property type="entry name" value="CRAL-TRIO lipid binding domain"/>
    <property type="match status" value="1"/>
</dbReference>
<gene>
    <name evidence="2" type="ORF">LARSCL_LOCUS13524</name>
</gene>
<dbReference type="Proteomes" id="UP001497382">
    <property type="component" value="Unassembled WGS sequence"/>
</dbReference>
<organism evidence="2 3">
    <name type="scientific">Larinioides sclopetarius</name>
    <dbReference type="NCBI Taxonomy" id="280406"/>
    <lineage>
        <taxon>Eukaryota</taxon>
        <taxon>Metazoa</taxon>
        <taxon>Ecdysozoa</taxon>
        <taxon>Arthropoda</taxon>
        <taxon>Chelicerata</taxon>
        <taxon>Arachnida</taxon>
        <taxon>Araneae</taxon>
        <taxon>Araneomorphae</taxon>
        <taxon>Entelegynae</taxon>
        <taxon>Araneoidea</taxon>
        <taxon>Araneidae</taxon>
        <taxon>Larinioides</taxon>
    </lineage>
</organism>
<dbReference type="CDD" id="cd00170">
    <property type="entry name" value="SEC14"/>
    <property type="match status" value="1"/>
</dbReference>
<name>A0AAV2AMA3_9ARAC</name>
<proteinExistence type="predicted"/>
<accession>A0AAV2AMA3</accession>
<evidence type="ECO:0000259" key="1">
    <source>
        <dbReference type="PROSITE" id="PS50191"/>
    </source>
</evidence>
<dbReference type="SMART" id="SM00516">
    <property type="entry name" value="SEC14"/>
    <property type="match status" value="1"/>
</dbReference>
<dbReference type="EMBL" id="CAXIEN010000187">
    <property type="protein sequence ID" value="CAL1285106.1"/>
    <property type="molecule type" value="Genomic_DNA"/>
</dbReference>
<dbReference type="InterPro" id="IPR001251">
    <property type="entry name" value="CRAL-TRIO_dom"/>
</dbReference>
<dbReference type="GO" id="GO:0140284">
    <property type="term" value="C:endoplasmic reticulum-endosome membrane contact site"/>
    <property type="evidence" value="ECO:0007669"/>
    <property type="project" value="TreeGrafter"/>
</dbReference>
<dbReference type="AlphaFoldDB" id="A0AAV2AMA3"/>
<reference evidence="2 3" key="1">
    <citation type="submission" date="2024-04" db="EMBL/GenBank/DDBJ databases">
        <authorList>
            <person name="Rising A."/>
            <person name="Reimegard J."/>
            <person name="Sonavane S."/>
            <person name="Akerstrom W."/>
            <person name="Nylinder S."/>
            <person name="Hedman E."/>
            <person name="Kallberg Y."/>
        </authorList>
    </citation>
    <scope>NUCLEOTIDE SEQUENCE [LARGE SCALE GENOMIC DNA]</scope>
</reference>
<keyword evidence="3" id="KW-1185">Reference proteome</keyword>
<feature type="domain" description="CRAL-TRIO" evidence="1">
    <location>
        <begin position="97"/>
        <end position="254"/>
    </location>
</feature>
<dbReference type="PROSITE" id="PS50191">
    <property type="entry name" value="CRAL_TRIO"/>
    <property type="match status" value="1"/>
</dbReference>
<comment type="caution">
    <text evidence="2">The sequence shown here is derived from an EMBL/GenBank/DDBJ whole genome shotgun (WGS) entry which is preliminary data.</text>
</comment>
<sequence length="267" mass="32200">MPLFKNKWEVPDELIMQLRSRFFDELRSDEDLYHPDDIERVKDNDWFIGRYLLHMEKDVDKAFHMLTESLKYRKDKKVMEYKGHVTNYYLYLAALRKKDLPREYFDARAIFLYNKDKRDHPVVVVRCKTHVKKEETRRQQLQYMLYWIEKGVRAADWGVVSILFDCTDSGVGNVDLEMMRQLFEAFRKYYPWGLGYFLVYNMPWYLSAVWRIIKQWIPQRHVSKISFVDANGLKDFMLEEQLPLCMGGTSTKMYEPKDGFKDGDESE</sequence>
<dbReference type="PANTHER" id="PTHR46384">
    <property type="entry name" value="MOTILE SPERM DOMAIN-CONTAINING PROTEIN 2"/>
    <property type="match status" value="1"/>
</dbReference>
<dbReference type="InterPro" id="IPR036273">
    <property type="entry name" value="CRAL/TRIO_N_dom_sf"/>
</dbReference>
<evidence type="ECO:0000313" key="3">
    <source>
        <dbReference type="Proteomes" id="UP001497382"/>
    </source>
</evidence>
<dbReference type="SUPFAM" id="SSF46938">
    <property type="entry name" value="CRAL/TRIO N-terminal domain"/>
    <property type="match status" value="1"/>
</dbReference>
<dbReference type="InterPro" id="IPR036865">
    <property type="entry name" value="CRAL-TRIO_dom_sf"/>
</dbReference>
<dbReference type="SUPFAM" id="SSF52087">
    <property type="entry name" value="CRAL/TRIO domain"/>
    <property type="match status" value="1"/>
</dbReference>